<dbReference type="Gene3D" id="2.60.120.600">
    <property type="entry name" value="Domain of unknown function DUF1214, C-terminal domain"/>
    <property type="match status" value="1"/>
</dbReference>
<dbReference type="Pfam" id="PF06742">
    <property type="entry name" value="DUF1214"/>
    <property type="match status" value="1"/>
</dbReference>
<accession>A0A5N0TK10</accession>
<dbReference type="InterPro" id="IPR010679">
    <property type="entry name" value="DUF1254"/>
</dbReference>
<dbReference type="InterPro" id="IPR010621">
    <property type="entry name" value="DUF1214"/>
</dbReference>
<reference evidence="4" key="1">
    <citation type="submission" date="2019-09" db="EMBL/GenBank/DDBJ databases">
        <title>Mumia zhuanghuii sp. nov. isolated from the intestinal contents of plateau pika (Ochotona curzoniae) in the Qinghai-Tibet plateau of China.</title>
        <authorList>
            <person name="Tian Z."/>
        </authorList>
    </citation>
    <scope>NUCLEOTIDE SEQUENCE [LARGE SCALE GENOMIC DNA]</scope>
    <source>
        <strain evidence="4">L-033</strain>
    </source>
</reference>
<sequence>MTIRVNVDNFCRAETDRMFKDLQAAAGGVNRFLHNREPAAIDEQTVIRLNRDTLYSFAVVDVTSGATLHLPDPGDRYLTAIVVNEDHYVNAVFHGAGDHELTLEQHGTPHVVVAVRILVDPGDPNDVATVLKLQEGIRITGGGAAAFVYPDYDEASLKETRDALLSLARNLTGFDRMFGAVGEVDPVRHLIGTAAGWGGLPTSEASYIGVDPRLPVGHYELTVRDVPVDGFWSISVYNAEGRFEPNDRDAYTVNNITGVPNPDGSITVRFGDFPEDVPNAIPITEGWNYLVRLYRPRPEILDGSWALPALTTVDAAGTMAT</sequence>
<dbReference type="Pfam" id="PF06863">
    <property type="entry name" value="DUF1254"/>
    <property type="match status" value="1"/>
</dbReference>
<protein>
    <submittedName>
        <fullName evidence="3">DUF1214 domain-containing protein</fullName>
    </submittedName>
</protein>
<keyword evidence="4" id="KW-1185">Reference proteome</keyword>
<evidence type="ECO:0000313" key="4">
    <source>
        <dbReference type="Proteomes" id="UP000326838"/>
    </source>
</evidence>
<feature type="domain" description="DUF1254" evidence="2">
    <location>
        <begin position="29"/>
        <end position="84"/>
    </location>
</feature>
<evidence type="ECO:0000259" key="2">
    <source>
        <dbReference type="Pfam" id="PF06863"/>
    </source>
</evidence>
<dbReference type="AlphaFoldDB" id="A0A5N0TK10"/>
<dbReference type="InterPro" id="IPR037049">
    <property type="entry name" value="DUF1214_C_sf"/>
</dbReference>
<evidence type="ECO:0000259" key="1">
    <source>
        <dbReference type="Pfam" id="PF06742"/>
    </source>
</evidence>
<dbReference type="SUPFAM" id="SSF160935">
    <property type="entry name" value="VPA0735-like"/>
    <property type="match status" value="1"/>
</dbReference>
<name>A0A5N0TK10_9MICO</name>
<proteinExistence type="predicted"/>
<comment type="caution">
    <text evidence="3">The sequence shown here is derived from an EMBL/GenBank/DDBJ whole genome shotgun (WGS) entry which is preliminary data.</text>
</comment>
<dbReference type="PANTHER" id="PTHR36509">
    <property type="entry name" value="BLL3101 PROTEIN"/>
    <property type="match status" value="1"/>
</dbReference>
<dbReference type="PANTHER" id="PTHR36509:SF2">
    <property type="entry name" value="BLL3101 PROTEIN"/>
    <property type="match status" value="1"/>
</dbReference>
<dbReference type="RefSeq" id="WP_150892237.1">
    <property type="nucleotide sequence ID" value="NZ_VYUY01000006.1"/>
</dbReference>
<dbReference type="Proteomes" id="UP000326838">
    <property type="component" value="Unassembled WGS sequence"/>
</dbReference>
<evidence type="ECO:0000313" key="3">
    <source>
        <dbReference type="EMBL" id="KAA9134881.1"/>
    </source>
</evidence>
<feature type="domain" description="DUF1214" evidence="1">
    <location>
        <begin position="218"/>
        <end position="297"/>
    </location>
</feature>
<gene>
    <name evidence="3" type="ORF">F6B40_04075</name>
</gene>
<dbReference type="EMBL" id="VYUY01000006">
    <property type="protein sequence ID" value="KAA9134881.1"/>
    <property type="molecule type" value="Genomic_DNA"/>
</dbReference>
<organism evidence="3 4">
    <name type="scientific">Microbacterium caowuchunii</name>
    <dbReference type="NCBI Taxonomy" id="2614638"/>
    <lineage>
        <taxon>Bacteria</taxon>
        <taxon>Bacillati</taxon>
        <taxon>Actinomycetota</taxon>
        <taxon>Actinomycetes</taxon>
        <taxon>Micrococcales</taxon>
        <taxon>Microbacteriaceae</taxon>
        <taxon>Microbacterium</taxon>
    </lineage>
</organism>